<dbReference type="Gene3D" id="3.60.20.30">
    <property type="entry name" value="(Glycosyl)asparaginase"/>
    <property type="match status" value="1"/>
</dbReference>
<feature type="region of interest" description="Disordered" evidence="3">
    <location>
        <begin position="412"/>
        <end position="535"/>
    </location>
</feature>
<dbReference type="EMBL" id="KI966407">
    <property type="protein sequence ID" value="EWC47884.1"/>
    <property type="molecule type" value="Genomic_DNA"/>
</dbReference>
<proteinExistence type="predicted"/>
<dbReference type="OrthoDB" id="77601at2759"/>
<feature type="site" description="Cleavage; by autolysis" evidence="2">
    <location>
        <begin position="249"/>
        <end position="250"/>
    </location>
</feature>
<feature type="active site" description="Nucleophile" evidence="1">
    <location>
        <position position="250"/>
    </location>
</feature>
<reference evidence="4 5" key="1">
    <citation type="submission" date="2013-05" db="EMBL/GenBank/DDBJ databases">
        <title>Drechslerella stenobrocha genome reveals carnivorous origination and mechanical trapping mechanism of predatory fungi.</title>
        <authorList>
            <person name="Liu X."/>
            <person name="Zhang W."/>
            <person name="Liu K."/>
        </authorList>
    </citation>
    <scope>NUCLEOTIDE SEQUENCE [LARGE SCALE GENOMIC DNA]</scope>
    <source>
        <strain evidence="4 5">248</strain>
    </source>
</reference>
<accession>W7HWG1</accession>
<feature type="compositionally biased region" description="Polar residues" evidence="3">
    <location>
        <begin position="499"/>
        <end position="508"/>
    </location>
</feature>
<feature type="compositionally biased region" description="Low complexity" evidence="3">
    <location>
        <begin position="513"/>
        <end position="523"/>
    </location>
</feature>
<evidence type="ECO:0000256" key="3">
    <source>
        <dbReference type="SAM" id="MobiDB-lite"/>
    </source>
</evidence>
<evidence type="ECO:0000313" key="4">
    <source>
        <dbReference type="EMBL" id="EWC47884.1"/>
    </source>
</evidence>
<dbReference type="InterPro" id="IPR029055">
    <property type="entry name" value="Ntn_hydrolases_N"/>
</dbReference>
<dbReference type="CDD" id="cd04514">
    <property type="entry name" value="Taspase1_like"/>
    <property type="match status" value="1"/>
</dbReference>
<name>W7HWG1_9PEZI</name>
<dbReference type="HOGENOM" id="CLU_021603_5_0_1"/>
<dbReference type="GO" id="GO:0005737">
    <property type="term" value="C:cytoplasm"/>
    <property type="evidence" value="ECO:0007669"/>
    <property type="project" value="TreeGrafter"/>
</dbReference>
<feature type="compositionally biased region" description="Basic and acidic residues" evidence="3">
    <location>
        <begin position="473"/>
        <end position="483"/>
    </location>
</feature>
<evidence type="ECO:0000256" key="2">
    <source>
        <dbReference type="PIRSR" id="PIRSR600246-3"/>
    </source>
</evidence>
<dbReference type="GO" id="GO:0051604">
    <property type="term" value="P:protein maturation"/>
    <property type="evidence" value="ECO:0007669"/>
    <property type="project" value="TreeGrafter"/>
</dbReference>
<protein>
    <recommendedName>
        <fullName evidence="6">N-terminal nucleophile aminohydrolase</fullName>
    </recommendedName>
</protein>
<dbReference type="AlphaFoldDB" id="W7HWG1"/>
<dbReference type="MEROPS" id="T02.004"/>
<organism evidence="4 5">
    <name type="scientific">Drechslerella stenobrocha 248</name>
    <dbReference type="NCBI Taxonomy" id="1043628"/>
    <lineage>
        <taxon>Eukaryota</taxon>
        <taxon>Fungi</taxon>
        <taxon>Dikarya</taxon>
        <taxon>Ascomycota</taxon>
        <taxon>Pezizomycotina</taxon>
        <taxon>Orbiliomycetes</taxon>
        <taxon>Orbiliales</taxon>
        <taxon>Orbiliaceae</taxon>
        <taxon>Drechslerella</taxon>
    </lineage>
</organism>
<evidence type="ECO:0008006" key="6">
    <source>
        <dbReference type="Google" id="ProtNLM"/>
    </source>
</evidence>
<dbReference type="Proteomes" id="UP000024837">
    <property type="component" value="Unassembled WGS sequence"/>
</dbReference>
<dbReference type="PANTHER" id="PTHR10188">
    <property type="entry name" value="L-ASPARAGINASE"/>
    <property type="match status" value="1"/>
</dbReference>
<dbReference type="InterPro" id="IPR000246">
    <property type="entry name" value="Peptidase_T2"/>
</dbReference>
<dbReference type="SUPFAM" id="SSF56235">
    <property type="entry name" value="N-terminal nucleophile aminohydrolases (Ntn hydrolases)"/>
    <property type="match status" value="1"/>
</dbReference>
<feature type="compositionally biased region" description="Basic and acidic residues" evidence="3">
    <location>
        <begin position="427"/>
        <end position="444"/>
    </location>
</feature>
<dbReference type="GO" id="GO:0004298">
    <property type="term" value="F:threonine-type endopeptidase activity"/>
    <property type="evidence" value="ECO:0007669"/>
    <property type="project" value="InterPro"/>
</dbReference>
<sequence>MARFDDKSSDQALYTKIRRYATGHEHPDYSCIFVHAGAGYHSIENEEKHLRACRNACKAAMVTLRAGGTSVDAVEIAIRVLEDDPVTNCGYGSNLNFDGVVEADATIMDSFGRTGAIGATPKIQNPISLARLVLEKSSQPMSLKRVPPNFVVGEGAVEYAQDHQFPITSNLALIANNARLRFSKWHKETAYQEIMRRKGKWDQVQTVNPPILGQTARPISEAGSALPPPPSDWPSTPDILKQKFDVVTDTVGAISIDRYGNMAAASSSGGIGMKQPGRVGPAAIIGVGTFVKDRGEKQVGTVVSGTGEHMLHTLISSQAVNRLYDSDDEVESMKTIINDDFMGAQGYGKANIWGEAAIGVMSVKAEDISPGKRLISFIFGHNTDSFALASMTSNDAAPKTIMSRITREPRLAVGGSSRLIPMQLRHTTHESDSHDKSIKKEKEKSKRSRHDKKTSALHTLKLNKKRPIPVDTEFPRIDGREDEVSSDADGSSPAVYSNPRGNASTGDSPTRFDGGLASSSGSDADSEPESLAAVT</sequence>
<evidence type="ECO:0000256" key="1">
    <source>
        <dbReference type="PIRSR" id="PIRSR600246-1"/>
    </source>
</evidence>
<keyword evidence="5" id="KW-1185">Reference proteome</keyword>
<dbReference type="InterPro" id="IPR037464">
    <property type="entry name" value="Taspase1"/>
</dbReference>
<dbReference type="PANTHER" id="PTHR10188:SF8">
    <property type="entry name" value="THREONINE ASPARTASE 1"/>
    <property type="match status" value="1"/>
</dbReference>
<evidence type="ECO:0000313" key="5">
    <source>
        <dbReference type="Proteomes" id="UP000024837"/>
    </source>
</evidence>
<dbReference type="Pfam" id="PF01112">
    <property type="entry name" value="Asparaginase_2"/>
    <property type="match status" value="1"/>
</dbReference>
<gene>
    <name evidence="4" type="ORF">DRE_02766</name>
</gene>